<dbReference type="Proteomes" id="UP000008144">
    <property type="component" value="Chromosome 7"/>
</dbReference>
<evidence type="ECO:0000313" key="9">
    <source>
        <dbReference type="Proteomes" id="UP000008144"/>
    </source>
</evidence>
<comment type="similarity">
    <text evidence="2 6">Belongs to the clathrin light chain family.</text>
</comment>
<evidence type="ECO:0000256" key="4">
    <source>
        <dbReference type="ARBA" id="ARBA00023176"/>
    </source>
</evidence>
<dbReference type="PANTHER" id="PTHR10639:SF7">
    <property type="entry name" value="CLATHRIN LIGHT CHAIN"/>
    <property type="match status" value="1"/>
</dbReference>
<organism evidence="8 9">
    <name type="scientific">Ciona intestinalis</name>
    <name type="common">Transparent sea squirt</name>
    <name type="synonym">Ascidia intestinalis</name>
    <dbReference type="NCBI Taxonomy" id="7719"/>
    <lineage>
        <taxon>Eukaryota</taxon>
        <taxon>Metazoa</taxon>
        <taxon>Chordata</taxon>
        <taxon>Tunicata</taxon>
        <taxon>Ascidiacea</taxon>
        <taxon>Phlebobranchia</taxon>
        <taxon>Cionidae</taxon>
        <taxon>Ciona</taxon>
    </lineage>
</organism>
<dbReference type="HOGENOM" id="CLU_091462_0_0_1"/>
<protein>
    <recommendedName>
        <fullName evidence="6">Clathrin light chain</fullName>
    </recommendedName>
</protein>
<evidence type="ECO:0000256" key="7">
    <source>
        <dbReference type="SAM" id="MobiDB-lite"/>
    </source>
</evidence>
<evidence type="ECO:0000256" key="6">
    <source>
        <dbReference type="RuleBase" id="RU363137"/>
    </source>
</evidence>
<proteinExistence type="inferred from homology"/>
<evidence type="ECO:0000313" key="8">
    <source>
        <dbReference type="Ensembl" id="ENSCINP00000022714.2"/>
    </source>
</evidence>
<reference evidence="8" key="2">
    <citation type="journal article" date="2008" name="Genome Biol.">
        <title>Improved genome assembly and evidence-based global gene model set for the chordate Ciona intestinalis: new insight into intron and operon populations.</title>
        <authorList>
            <person name="Satou Y."/>
            <person name="Mineta K."/>
            <person name="Ogasawara M."/>
            <person name="Sasakura Y."/>
            <person name="Shoguchi E."/>
            <person name="Ueno K."/>
            <person name="Yamada L."/>
            <person name="Matsumoto J."/>
            <person name="Wasserscheid J."/>
            <person name="Dewar K."/>
            <person name="Wiley G.B."/>
            <person name="Macmil S.L."/>
            <person name="Roe B.A."/>
            <person name="Zeller R.W."/>
            <person name="Hastings K.E."/>
            <person name="Lemaire P."/>
            <person name="Lindquist E."/>
            <person name="Endo T."/>
            <person name="Hotta K."/>
            <person name="Inaba K."/>
        </authorList>
    </citation>
    <scope>NUCLEOTIDE SEQUENCE [LARGE SCALE GENOMIC DNA]</scope>
    <source>
        <strain evidence="8">wild type</strain>
    </source>
</reference>
<dbReference type="GO" id="GO:0030125">
    <property type="term" value="C:clathrin vesicle coat"/>
    <property type="evidence" value="ECO:0000318"/>
    <property type="project" value="GO_Central"/>
</dbReference>
<dbReference type="GO" id="GO:0032050">
    <property type="term" value="F:clathrin heavy chain binding"/>
    <property type="evidence" value="ECO:0000318"/>
    <property type="project" value="GO_Central"/>
</dbReference>
<dbReference type="PANTHER" id="PTHR10639">
    <property type="entry name" value="CLATHRIN LIGHT CHAIN"/>
    <property type="match status" value="1"/>
</dbReference>
<dbReference type="AlphaFoldDB" id="F6Z0L2"/>
<dbReference type="GO" id="GO:0030672">
    <property type="term" value="C:synaptic vesicle membrane"/>
    <property type="evidence" value="ECO:0000318"/>
    <property type="project" value="GO_Central"/>
</dbReference>
<reference evidence="8" key="3">
    <citation type="submission" date="2025-08" db="UniProtKB">
        <authorList>
            <consortium name="Ensembl"/>
        </authorList>
    </citation>
    <scope>IDENTIFICATION</scope>
</reference>
<keyword evidence="4 6" id="KW-0168">Coated pit</keyword>
<feature type="compositionally biased region" description="Low complexity" evidence="7">
    <location>
        <begin position="12"/>
        <end position="23"/>
    </location>
</feature>
<reference evidence="9" key="1">
    <citation type="journal article" date="2002" name="Science">
        <title>The draft genome of Ciona intestinalis: insights into chordate and vertebrate origins.</title>
        <authorList>
            <person name="Dehal P."/>
            <person name="Satou Y."/>
            <person name="Campbell R.K."/>
            <person name="Chapman J."/>
            <person name="Degnan B."/>
            <person name="De Tomaso A."/>
            <person name="Davidson B."/>
            <person name="Di Gregorio A."/>
            <person name="Gelpke M."/>
            <person name="Goodstein D.M."/>
            <person name="Harafuji N."/>
            <person name="Hastings K.E."/>
            <person name="Ho I."/>
            <person name="Hotta K."/>
            <person name="Huang W."/>
            <person name="Kawashima T."/>
            <person name="Lemaire P."/>
            <person name="Martinez D."/>
            <person name="Meinertzhagen I.A."/>
            <person name="Necula S."/>
            <person name="Nonaka M."/>
            <person name="Putnam N."/>
            <person name="Rash S."/>
            <person name="Saiga H."/>
            <person name="Satake M."/>
            <person name="Terry A."/>
            <person name="Yamada L."/>
            <person name="Wang H.G."/>
            <person name="Awazu S."/>
            <person name="Azumi K."/>
            <person name="Boore J."/>
            <person name="Branno M."/>
            <person name="Chin-Bow S."/>
            <person name="DeSantis R."/>
            <person name="Doyle S."/>
            <person name="Francino P."/>
            <person name="Keys D.N."/>
            <person name="Haga S."/>
            <person name="Hayashi H."/>
            <person name="Hino K."/>
            <person name="Imai K.S."/>
            <person name="Inaba K."/>
            <person name="Kano S."/>
            <person name="Kobayashi K."/>
            <person name="Kobayashi M."/>
            <person name="Lee B.I."/>
            <person name="Makabe K.W."/>
            <person name="Manohar C."/>
            <person name="Matassi G."/>
            <person name="Medina M."/>
            <person name="Mochizuki Y."/>
            <person name="Mount S."/>
            <person name="Morishita T."/>
            <person name="Miura S."/>
            <person name="Nakayama A."/>
            <person name="Nishizaka S."/>
            <person name="Nomoto H."/>
            <person name="Ohta F."/>
            <person name="Oishi K."/>
            <person name="Rigoutsos I."/>
            <person name="Sano M."/>
            <person name="Sasaki A."/>
            <person name="Sasakura Y."/>
            <person name="Shoguchi E."/>
            <person name="Shin-i T."/>
            <person name="Spagnuolo A."/>
            <person name="Stainier D."/>
            <person name="Suzuki M.M."/>
            <person name="Tassy O."/>
            <person name="Takatori N."/>
            <person name="Tokuoka M."/>
            <person name="Yagi K."/>
            <person name="Yoshizaki F."/>
            <person name="Wada S."/>
            <person name="Zhang C."/>
            <person name="Hyatt P.D."/>
            <person name="Larimer F."/>
            <person name="Detter C."/>
            <person name="Doggett N."/>
            <person name="Glavina T."/>
            <person name="Hawkins T."/>
            <person name="Richardson P."/>
            <person name="Lucas S."/>
            <person name="Kohara Y."/>
            <person name="Levine M."/>
            <person name="Satoh N."/>
            <person name="Rokhsar D.S."/>
        </authorList>
    </citation>
    <scope>NUCLEOTIDE SEQUENCE [LARGE SCALE GENOMIC DNA]</scope>
</reference>
<dbReference type="Pfam" id="PF01086">
    <property type="entry name" value="Clathrin_lg_ch"/>
    <property type="match status" value="1"/>
</dbReference>
<keyword evidence="3 6" id="KW-0472">Membrane</keyword>
<comment type="subcellular location">
    <subcellularLocation>
        <location evidence="1 6">Cytoplasmic vesicle membrane</location>
        <topology evidence="1 6">Peripheral membrane protein</topology>
        <orientation evidence="1 6">Cytoplasmic side</orientation>
    </subcellularLocation>
    <subcellularLocation>
        <location evidence="6">Membrane</location>
        <location evidence="6">Coated pit</location>
        <topology evidence="6">Peripheral membrane protein</topology>
        <orientation evidence="6">Cytoplasmic side</orientation>
    </subcellularLocation>
    <text evidence="6">Cytoplasmic face of coated pits and vesicles.</text>
</comment>
<dbReference type="GO" id="GO:0030132">
    <property type="term" value="C:clathrin coat of coated pit"/>
    <property type="evidence" value="ECO:0007669"/>
    <property type="project" value="InterPro"/>
</dbReference>
<keyword evidence="5 6" id="KW-0968">Cytoplasmic vesicle</keyword>
<dbReference type="GO" id="GO:0072583">
    <property type="term" value="P:clathrin-dependent endocytosis"/>
    <property type="evidence" value="ECO:0000318"/>
    <property type="project" value="GO_Central"/>
</dbReference>
<evidence type="ECO:0000256" key="2">
    <source>
        <dbReference type="ARBA" id="ARBA00005263"/>
    </source>
</evidence>
<dbReference type="OMA" id="KEWVCER"/>
<name>F6Z0L2_CIOIN</name>
<dbReference type="Ensembl" id="ENSCINT00000022960.2">
    <property type="protein sequence ID" value="ENSCINP00000022714.2"/>
    <property type="gene ID" value="ENSCING00000003978.3"/>
</dbReference>
<comment type="function">
    <text evidence="6">Clathrin is the major protein of the polyhedral coat of coated pits and vesicles.</text>
</comment>
<dbReference type="GO" id="GO:0006886">
    <property type="term" value="P:intracellular protein transport"/>
    <property type="evidence" value="ECO:0007669"/>
    <property type="project" value="InterPro"/>
</dbReference>
<dbReference type="FunCoup" id="F6Z0L2">
    <property type="interactions" value="358"/>
</dbReference>
<sequence length="235" mass="26440">MADLFDGDFMEPAAAPTTDTSAAVEEDPAAAFLAQQQDEIAGLENEVLGGNEPTVNGFGEPGEQVADAVPANGKAYNSVSNPSQAYAAIAVADARLEELRTEPEKIRVWREENTKLLAEKDRESERKQQEWLAQARKELEDWDRNRLEQVEKTKESNRADVSHIELLCCYSYKRTAEEQFLKDRDQAAPGSEWERVSKLCEFNPKSTKSTKDVTRMRSTLLHLKQNPRPISVPEM</sequence>
<dbReference type="GO" id="GO:0005198">
    <property type="term" value="F:structural molecule activity"/>
    <property type="evidence" value="ECO:0007669"/>
    <property type="project" value="InterPro"/>
</dbReference>
<dbReference type="GO" id="GO:0005886">
    <property type="term" value="C:plasma membrane"/>
    <property type="evidence" value="ECO:0000318"/>
    <property type="project" value="GO_Central"/>
</dbReference>
<keyword evidence="9" id="KW-1185">Reference proteome</keyword>
<accession>F6Z0L2</accession>
<dbReference type="InParanoid" id="F6Z0L2"/>
<dbReference type="InterPro" id="IPR000996">
    <property type="entry name" value="Clathrin_L-chain"/>
</dbReference>
<evidence type="ECO:0000256" key="5">
    <source>
        <dbReference type="ARBA" id="ARBA00023329"/>
    </source>
</evidence>
<dbReference type="GeneTree" id="ENSGT00940000160186"/>
<reference evidence="8" key="4">
    <citation type="submission" date="2025-09" db="UniProtKB">
        <authorList>
            <consortium name="Ensembl"/>
        </authorList>
    </citation>
    <scope>IDENTIFICATION</scope>
</reference>
<dbReference type="GO" id="GO:0030130">
    <property type="term" value="C:clathrin coat of trans-Golgi network vesicle"/>
    <property type="evidence" value="ECO:0007669"/>
    <property type="project" value="InterPro"/>
</dbReference>
<dbReference type="EMBL" id="EAAA01002339">
    <property type="status" value="NOT_ANNOTATED_CDS"/>
    <property type="molecule type" value="Genomic_DNA"/>
</dbReference>
<evidence type="ECO:0000256" key="1">
    <source>
        <dbReference type="ARBA" id="ARBA00004180"/>
    </source>
</evidence>
<feature type="region of interest" description="Disordered" evidence="7">
    <location>
        <begin position="1"/>
        <end position="23"/>
    </location>
</feature>
<dbReference type="STRING" id="7719.ENSCINP00000022714"/>
<evidence type="ECO:0000256" key="3">
    <source>
        <dbReference type="ARBA" id="ARBA00023136"/>
    </source>
</evidence>